<gene>
    <name evidence="1" type="ORF">LX24_01098</name>
</gene>
<name>A0A5S4ZTX3_9FIRM</name>
<dbReference type="GO" id="GO:0016887">
    <property type="term" value="F:ATP hydrolysis activity"/>
    <property type="evidence" value="ECO:0007669"/>
    <property type="project" value="TreeGrafter"/>
</dbReference>
<dbReference type="InterPro" id="IPR050625">
    <property type="entry name" value="ParA/MinD_ATPase"/>
</dbReference>
<dbReference type="GO" id="GO:0051782">
    <property type="term" value="P:negative regulation of cell division"/>
    <property type="evidence" value="ECO:0007669"/>
    <property type="project" value="TreeGrafter"/>
</dbReference>
<dbReference type="PANTHER" id="PTHR43384">
    <property type="entry name" value="SEPTUM SITE-DETERMINING PROTEIN MIND HOMOLOG, CHLOROPLASTIC-RELATED"/>
    <property type="match status" value="1"/>
</dbReference>
<sequence>MKAVAVYGCTASTGKTSVAKELAGFFHLQGRSTMLVDLDLTKGQLTEKLGLNSSPNIGTWLTDIFKKLDSLPFWNINYTRDEIEPYVQKFDGLSVLASNTADNLDSSPLLLYGIDVIMRSLLATPYDVLVFDTNGKVRDYTFNALLRMNKVLLVAEPFGFSLPNAEAFIRLLQDEGFNPDQFGLVLNRYPTYAEEDPLEISRALGISLYGVLPNYPDLSGKKGHARIFTMDRSNRFTEEIGNIAQKIWSED</sequence>
<evidence type="ECO:0000313" key="1">
    <source>
        <dbReference type="EMBL" id="TYO96150.1"/>
    </source>
</evidence>
<dbReference type="PANTHER" id="PTHR43384:SF13">
    <property type="entry name" value="SLR0110 PROTEIN"/>
    <property type="match status" value="1"/>
</dbReference>
<dbReference type="EMBL" id="VNHM01000005">
    <property type="protein sequence ID" value="TYO96150.1"/>
    <property type="molecule type" value="Genomic_DNA"/>
</dbReference>
<protein>
    <submittedName>
        <fullName evidence="1">Pilus assembly protein CpaE</fullName>
    </submittedName>
</protein>
<proteinExistence type="predicted"/>
<dbReference type="Gene3D" id="3.40.50.300">
    <property type="entry name" value="P-loop containing nucleotide triphosphate hydrolases"/>
    <property type="match status" value="1"/>
</dbReference>
<dbReference type="Proteomes" id="UP000323166">
    <property type="component" value="Unassembled WGS sequence"/>
</dbReference>
<keyword evidence="2" id="KW-1185">Reference proteome</keyword>
<dbReference type="GO" id="GO:0009898">
    <property type="term" value="C:cytoplasmic side of plasma membrane"/>
    <property type="evidence" value="ECO:0007669"/>
    <property type="project" value="TreeGrafter"/>
</dbReference>
<comment type="caution">
    <text evidence="1">The sequence shown here is derived from an EMBL/GenBank/DDBJ whole genome shotgun (WGS) entry which is preliminary data.</text>
</comment>
<dbReference type="SUPFAM" id="SSF52540">
    <property type="entry name" value="P-loop containing nucleoside triphosphate hydrolases"/>
    <property type="match status" value="1"/>
</dbReference>
<accession>A0A5S4ZTX3</accession>
<evidence type="ECO:0000313" key="2">
    <source>
        <dbReference type="Proteomes" id="UP000323166"/>
    </source>
</evidence>
<dbReference type="InterPro" id="IPR027417">
    <property type="entry name" value="P-loop_NTPase"/>
</dbReference>
<dbReference type="RefSeq" id="WP_166511139.1">
    <property type="nucleotide sequence ID" value="NZ_VNHM01000005.1"/>
</dbReference>
<reference evidence="1 2" key="1">
    <citation type="submission" date="2019-07" db="EMBL/GenBank/DDBJ databases">
        <title>Genomic Encyclopedia of Type Strains, Phase I: the one thousand microbial genomes (KMG-I) project.</title>
        <authorList>
            <person name="Kyrpides N."/>
        </authorList>
    </citation>
    <scope>NUCLEOTIDE SEQUENCE [LARGE SCALE GENOMIC DNA]</scope>
    <source>
        <strain evidence="1 2">DSM 6562</strain>
    </source>
</reference>
<dbReference type="GO" id="GO:0005829">
    <property type="term" value="C:cytosol"/>
    <property type="evidence" value="ECO:0007669"/>
    <property type="project" value="TreeGrafter"/>
</dbReference>
<organism evidence="1 2">
    <name type="scientific">Desulfallas thermosapovorans DSM 6562</name>
    <dbReference type="NCBI Taxonomy" id="1121431"/>
    <lineage>
        <taxon>Bacteria</taxon>
        <taxon>Bacillati</taxon>
        <taxon>Bacillota</taxon>
        <taxon>Clostridia</taxon>
        <taxon>Eubacteriales</taxon>
        <taxon>Desulfallaceae</taxon>
        <taxon>Desulfallas</taxon>
    </lineage>
</organism>
<dbReference type="GO" id="GO:0005524">
    <property type="term" value="F:ATP binding"/>
    <property type="evidence" value="ECO:0007669"/>
    <property type="project" value="TreeGrafter"/>
</dbReference>
<dbReference type="AlphaFoldDB" id="A0A5S4ZTX3"/>